<evidence type="ECO:0000313" key="1">
    <source>
        <dbReference type="EMBL" id="PBK82663.1"/>
    </source>
</evidence>
<dbReference type="OrthoDB" id="198652at2759"/>
<keyword evidence="2" id="KW-1185">Reference proteome</keyword>
<accession>A0A2H3D2W3</accession>
<dbReference type="OMA" id="WIAVAIR"/>
<evidence type="ECO:0000313" key="2">
    <source>
        <dbReference type="Proteomes" id="UP000217790"/>
    </source>
</evidence>
<organism evidence="1 2">
    <name type="scientific">Armillaria gallica</name>
    <name type="common">Bulbous honey fungus</name>
    <name type="synonym">Armillaria bulbosa</name>
    <dbReference type="NCBI Taxonomy" id="47427"/>
    <lineage>
        <taxon>Eukaryota</taxon>
        <taxon>Fungi</taxon>
        <taxon>Dikarya</taxon>
        <taxon>Basidiomycota</taxon>
        <taxon>Agaricomycotina</taxon>
        <taxon>Agaricomycetes</taxon>
        <taxon>Agaricomycetidae</taxon>
        <taxon>Agaricales</taxon>
        <taxon>Marasmiineae</taxon>
        <taxon>Physalacriaceae</taxon>
        <taxon>Armillaria</taxon>
    </lineage>
</organism>
<dbReference type="Proteomes" id="UP000217790">
    <property type="component" value="Unassembled WGS sequence"/>
</dbReference>
<dbReference type="EMBL" id="KZ293714">
    <property type="protein sequence ID" value="PBK82663.1"/>
    <property type="molecule type" value="Genomic_DNA"/>
</dbReference>
<dbReference type="InParanoid" id="A0A2H3D2W3"/>
<reference evidence="2" key="1">
    <citation type="journal article" date="2017" name="Nat. Ecol. Evol.">
        <title>Genome expansion and lineage-specific genetic innovations in the forest pathogenic fungi Armillaria.</title>
        <authorList>
            <person name="Sipos G."/>
            <person name="Prasanna A.N."/>
            <person name="Walter M.C."/>
            <person name="O'Connor E."/>
            <person name="Balint B."/>
            <person name="Krizsan K."/>
            <person name="Kiss B."/>
            <person name="Hess J."/>
            <person name="Varga T."/>
            <person name="Slot J."/>
            <person name="Riley R."/>
            <person name="Boka B."/>
            <person name="Rigling D."/>
            <person name="Barry K."/>
            <person name="Lee J."/>
            <person name="Mihaltcheva S."/>
            <person name="LaButti K."/>
            <person name="Lipzen A."/>
            <person name="Waldron R."/>
            <person name="Moloney N.M."/>
            <person name="Sperisen C."/>
            <person name="Kredics L."/>
            <person name="Vagvoelgyi C."/>
            <person name="Patrignani A."/>
            <person name="Fitzpatrick D."/>
            <person name="Nagy I."/>
            <person name="Doyle S."/>
            <person name="Anderson J.B."/>
            <person name="Grigoriev I.V."/>
            <person name="Gueldener U."/>
            <person name="Muensterkoetter M."/>
            <person name="Nagy L.G."/>
        </authorList>
    </citation>
    <scope>NUCLEOTIDE SEQUENCE [LARGE SCALE GENOMIC DNA]</scope>
    <source>
        <strain evidence="2">Ar21-2</strain>
    </source>
</reference>
<gene>
    <name evidence="1" type="ORF">ARMGADRAFT_1048603</name>
</gene>
<proteinExistence type="predicted"/>
<protein>
    <submittedName>
        <fullName evidence="1">Uncharacterized protein</fullName>
    </submittedName>
</protein>
<dbReference type="STRING" id="47427.A0A2H3D2W3"/>
<dbReference type="AlphaFoldDB" id="A0A2H3D2W3"/>
<name>A0A2H3D2W3_ARMGA</name>
<sequence length="477" mass="54380">MPIKIDVFEKNLATHPNQAFVQSIITTLKEGFWPWADTHHNEDYLLTWDNGRMSLQSEMEQKFICRYRDEEVTVRHFSQLFGPDLLLGMYSTPVHAVPKPHTEDFRMVSNMSAGIYAPNCMIHHSDIAGLHLDGLHMLFSAILSNTQKTLVVFKSDVSKAYRLCPMHPLWQLKQVVTTGYLTSQKAAGEVEVLVRTINCNNNFSECGSGHVWYSINGLITWIAINIEGIEDLGCYVDDNFGFDEWNDLDFYEPYDKFYPCKQTKLLRLKPKQLHGLELIWANWSFNIFPLLKPGLCNIYAKMQGKMNAFTGITLSNAVKEDLTWLADHIEGLYRVCCYDSMDWDLIVDMTITILCDACLDGMGFWIPKIVCGFVCPMPDLPEEEEVIFFFEALYNTNTVNIFNSLRALPNYNPILKLAVNKMISHDIDLHVLHISGLENDVADALSHSQFSKAQNLVLQLIILPFKPPCNVLGASKC</sequence>